<comment type="similarity">
    <text evidence="2 11">Belongs to the mitochondrial carrier (TC 2.A.29) family.</text>
</comment>
<evidence type="ECO:0000256" key="3">
    <source>
        <dbReference type="ARBA" id="ARBA00022448"/>
    </source>
</evidence>
<dbReference type="InterPro" id="IPR023395">
    <property type="entry name" value="MCP_dom_sf"/>
</dbReference>
<evidence type="ECO:0000256" key="6">
    <source>
        <dbReference type="ARBA" id="ARBA00022792"/>
    </source>
</evidence>
<reference evidence="13" key="1">
    <citation type="submission" date="2018-02" db="EMBL/GenBank/DDBJ databases">
        <authorList>
            <person name="Cohen D.B."/>
            <person name="Kent A.D."/>
        </authorList>
    </citation>
    <scope>NUCLEOTIDE SEQUENCE</scope>
</reference>
<evidence type="ECO:0000313" key="13">
    <source>
        <dbReference type="EMBL" id="SPC76063.1"/>
    </source>
</evidence>
<sequence>MVETERTRNAWMDGHDSTAAESTVESREEAGVGAAERSNSDETLGFGERAVSAAGAAFLSAIIVNPLDVAKTRLQAQAAGVAYSHPLSNLISRMAYFGPRTMFADLRCSPSCARAGIHGTVAICPPDCFQYKGTLDVFYKIIRQEGFARLWRGTNAGLALAVPTVGIYLPCYDIFRNYLEELASQNVPTATPYVPLVAGALARSLACATCYPIELARTRMQAFKVTETCQRYEASWSLEDSSWGHLPCQEALVFKTTVIQSLPCPLDWHGSTACLVMFPSLQSVGQLLNRLGGNSLVWWEMKPVQSRVLESIFSASFSGFVAEVVLSCSKFSINTITSEIRLNALSLVSTSSKIPCPLDVAWEHSLLEDVPFSAICWSTLEPIRRKLLGLVGDEASAVSVLGANFSAGFVAGSLAAAATCPLDVAKTRRQIEKDPIRQLRMTTRQTLLEIWRDGGLKGLFTGVGPRVARAGPSVGIVVSFYEVVCLLGGRLGSNFGNSAWE</sequence>
<dbReference type="GO" id="GO:0005743">
    <property type="term" value="C:mitochondrial inner membrane"/>
    <property type="evidence" value="ECO:0007669"/>
    <property type="project" value="UniProtKB-SubCell"/>
</dbReference>
<evidence type="ECO:0000256" key="10">
    <source>
        <dbReference type="PROSITE-ProRule" id="PRU00282"/>
    </source>
</evidence>
<dbReference type="Gene3D" id="1.50.40.10">
    <property type="entry name" value="Mitochondrial carrier domain"/>
    <property type="match status" value="2"/>
</dbReference>
<dbReference type="GO" id="GO:1990542">
    <property type="term" value="P:mitochondrial transmembrane transport"/>
    <property type="evidence" value="ECO:0007669"/>
    <property type="project" value="InterPro"/>
</dbReference>
<evidence type="ECO:0008006" key="14">
    <source>
        <dbReference type="Google" id="ProtNLM"/>
    </source>
</evidence>
<feature type="compositionally biased region" description="Basic and acidic residues" evidence="12">
    <location>
        <begin position="1"/>
        <end position="30"/>
    </location>
</feature>
<dbReference type="SUPFAM" id="SSF103506">
    <property type="entry name" value="Mitochondrial carrier"/>
    <property type="match status" value="2"/>
</dbReference>
<keyword evidence="8" id="KW-0496">Mitochondrion</keyword>
<dbReference type="EMBL" id="OIVN01000197">
    <property type="protein sequence ID" value="SPC76063.1"/>
    <property type="molecule type" value="Genomic_DNA"/>
</dbReference>
<evidence type="ECO:0000256" key="2">
    <source>
        <dbReference type="ARBA" id="ARBA00006375"/>
    </source>
</evidence>
<dbReference type="PANTHER" id="PTHR45760:SF2">
    <property type="entry name" value="FI19922P1-RELATED"/>
    <property type="match status" value="1"/>
</dbReference>
<evidence type="ECO:0000256" key="5">
    <source>
        <dbReference type="ARBA" id="ARBA00022737"/>
    </source>
</evidence>
<keyword evidence="7" id="KW-1133">Transmembrane helix</keyword>
<keyword evidence="6" id="KW-0999">Mitochondrion inner membrane</keyword>
<dbReference type="InterPro" id="IPR018108">
    <property type="entry name" value="MCP_transmembrane"/>
</dbReference>
<dbReference type="PANTHER" id="PTHR45760">
    <property type="entry name" value="FI19922P1-RELATED"/>
    <property type="match status" value="1"/>
</dbReference>
<evidence type="ECO:0000256" key="8">
    <source>
        <dbReference type="ARBA" id="ARBA00023128"/>
    </source>
</evidence>
<feature type="repeat" description="Solcar" evidence="10">
    <location>
        <begin position="44"/>
        <end position="178"/>
    </location>
</feature>
<keyword evidence="4 10" id="KW-0812">Transmembrane</keyword>
<evidence type="ECO:0000256" key="11">
    <source>
        <dbReference type="RuleBase" id="RU000488"/>
    </source>
</evidence>
<protein>
    <recommendedName>
        <fullName evidence="14">Mitochondrial carrier protein MTM1</fullName>
    </recommendedName>
</protein>
<dbReference type="AlphaFoldDB" id="A0A2N9EML9"/>
<comment type="subcellular location">
    <subcellularLocation>
        <location evidence="1">Mitochondrion inner membrane</location>
        <topology evidence="1">Multi-pass membrane protein</topology>
    </subcellularLocation>
</comment>
<organism evidence="13">
    <name type="scientific">Fagus sylvatica</name>
    <name type="common">Beechnut</name>
    <dbReference type="NCBI Taxonomy" id="28930"/>
    <lineage>
        <taxon>Eukaryota</taxon>
        <taxon>Viridiplantae</taxon>
        <taxon>Streptophyta</taxon>
        <taxon>Embryophyta</taxon>
        <taxon>Tracheophyta</taxon>
        <taxon>Spermatophyta</taxon>
        <taxon>Magnoliopsida</taxon>
        <taxon>eudicotyledons</taxon>
        <taxon>Gunneridae</taxon>
        <taxon>Pentapetalae</taxon>
        <taxon>rosids</taxon>
        <taxon>fabids</taxon>
        <taxon>Fagales</taxon>
        <taxon>Fagaceae</taxon>
        <taxon>Fagus</taxon>
    </lineage>
</organism>
<feature type="region of interest" description="Disordered" evidence="12">
    <location>
        <begin position="1"/>
        <end position="39"/>
    </location>
</feature>
<evidence type="ECO:0000256" key="1">
    <source>
        <dbReference type="ARBA" id="ARBA00004448"/>
    </source>
</evidence>
<gene>
    <name evidence="13" type="ORF">FSB_LOCUS3945</name>
</gene>
<keyword evidence="3 11" id="KW-0813">Transport</keyword>
<feature type="repeat" description="Solcar" evidence="10">
    <location>
        <begin position="399"/>
        <end position="487"/>
    </location>
</feature>
<evidence type="ECO:0000256" key="7">
    <source>
        <dbReference type="ARBA" id="ARBA00022989"/>
    </source>
</evidence>
<evidence type="ECO:0000256" key="9">
    <source>
        <dbReference type="ARBA" id="ARBA00023136"/>
    </source>
</evidence>
<accession>A0A2N9EML9</accession>
<evidence type="ECO:0000256" key="12">
    <source>
        <dbReference type="SAM" id="MobiDB-lite"/>
    </source>
</evidence>
<evidence type="ECO:0000256" key="4">
    <source>
        <dbReference type="ARBA" id="ARBA00022692"/>
    </source>
</evidence>
<dbReference type="Pfam" id="PF00153">
    <property type="entry name" value="Mito_carr"/>
    <property type="match status" value="3"/>
</dbReference>
<keyword evidence="5" id="KW-0677">Repeat</keyword>
<name>A0A2N9EML9_FAGSY</name>
<keyword evidence="9 10" id="KW-0472">Membrane</keyword>
<dbReference type="PROSITE" id="PS50920">
    <property type="entry name" value="SOLCAR"/>
    <property type="match status" value="2"/>
</dbReference>
<dbReference type="InterPro" id="IPR045315">
    <property type="entry name" value="Mtm1-like"/>
</dbReference>
<proteinExistence type="inferred from homology"/>